<dbReference type="Pfam" id="PF02594">
    <property type="entry name" value="DUF167"/>
    <property type="match status" value="1"/>
</dbReference>
<dbReference type="AlphaFoldDB" id="A0A0G0P600"/>
<sequence length="72" mass="8187">MRINIKAKPSARENKVEKIDEINYIVSVKEPPIQGQANQAIIKLLAEYFNISSIRVKIVIGHTSRNKIIEIT</sequence>
<dbReference type="Gene3D" id="3.30.1200.10">
    <property type="entry name" value="YggU-like"/>
    <property type="match status" value="1"/>
</dbReference>
<evidence type="ECO:0000256" key="1">
    <source>
        <dbReference type="ARBA" id="ARBA00010364"/>
    </source>
</evidence>
<protein>
    <recommendedName>
        <fullName evidence="2">UPF0235 protein UT53_C0021G0005</fullName>
    </recommendedName>
</protein>
<reference evidence="3 4" key="1">
    <citation type="journal article" date="2015" name="Nature">
        <title>rRNA introns, odd ribosomes, and small enigmatic genomes across a large radiation of phyla.</title>
        <authorList>
            <person name="Brown C.T."/>
            <person name="Hug L.A."/>
            <person name="Thomas B.C."/>
            <person name="Sharon I."/>
            <person name="Castelle C.J."/>
            <person name="Singh A."/>
            <person name="Wilkins M.J."/>
            <person name="Williams K.H."/>
            <person name="Banfield J.F."/>
        </authorList>
    </citation>
    <scope>NUCLEOTIDE SEQUENCE [LARGE SCALE GENOMIC DNA]</scope>
</reference>
<dbReference type="InterPro" id="IPR036591">
    <property type="entry name" value="YggU-like_sf"/>
</dbReference>
<dbReference type="EMBL" id="LBXD01000021">
    <property type="protein sequence ID" value="KKR23378.1"/>
    <property type="molecule type" value="Genomic_DNA"/>
</dbReference>
<dbReference type="Proteomes" id="UP000034764">
    <property type="component" value="Unassembled WGS sequence"/>
</dbReference>
<dbReference type="InterPro" id="IPR003746">
    <property type="entry name" value="DUF167"/>
</dbReference>
<evidence type="ECO:0000313" key="3">
    <source>
        <dbReference type="EMBL" id="KKR23378.1"/>
    </source>
</evidence>
<dbReference type="GO" id="GO:0005737">
    <property type="term" value="C:cytoplasm"/>
    <property type="evidence" value="ECO:0007669"/>
    <property type="project" value="TreeGrafter"/>
</dbReference>
<proteinExistence type="inferred from homology"/>
<dbReference type="NCBIfam" id="TIGR00251">
    <property type="entry name" value="DUF167 family protein"/>
    <property type="match status" value="1"/>
</dbReference>
<evidence type="ECO:0000256" key="2">
    <source>
        <dbReference type="HAMAP-Rule" id="MF_00634"/>
    </source>
</evidence>
<dbReference type="PANTHER" id="PTHR13420:SF7">
    <property type="entry name" value="UPF0235 PROTEIN C15ORF40"/>
    <property type="match status" value="1"/>
</dbReference>
<dbReference type="PANTHER" id="PTHR13420">
    <property type="entry name" value="UPF0235 PROTEIN C15ORF40"/>
    <property type="match status" value="1"/>
</dbReference>
<comment type="similarity">
    <text evidence="1 2">Belongs to the UPF0235 family.</text>
</comment>
<evidence type="ECO:0000313" key="4">
    <source>
        <dbReference type="Proteomes" id="UP000034764"/>
    </source>
</evidence>
<dbReference type="HAMAP" id="MF_00634">
    <property type="entry name" value="UPF0235"/>
    <property type="match status" value="1"/>
</dbReference>
<name>A0A0G0P600_9BACT</name>
<dbReference type="SMART" id="SM01152">
    <property type="entry name" value="DUF167"/>
    <property type="match status" value="1"/>
</dbReference>
<comment type="caution">
    <text evidence="3">The sequence shown here is derived from an EMBL/GenBank/DDBJ whole genome shotgun (WGS) entry which is preliminary data.</text>
</comment>
<organism evidence="3 4">
    <name type="scientific">Candidatus Yanofskybacteria bacterium GW2011_GWD2_39_48</name>
    <dbReference type="NCBI Taxonomy" id="1619031"/>
    <lineage>
        <taxon>Bacteria</taxon>
        <taxon>Candidatus Yanofskyibacteriota</taxon>
    </lineage>
</organism>
<accession>A0A0G0P600</accession>
<dbReference type="SUPFAM" id="SSF69786">
    <property type="entry name" value="YggU-like"/>
    <property type="match status" value="1"/>
</dbReference>
<gene>
    <name evidence="3" type="ORF">UT53_C0021G0005</name>
</gene>